<evidence type="ECO:0000259" key="8">
    <source>
        <dbReference type="PROSITE" id="PS50847"/>
    </source>
</evidence>
<evidence type="ECO:0000256" key="5">
    <source>
        <dbReference type="ARBA" id="ARBA00023088"/>
    </source>
</evidence>
<evidence type="ECO:0000256" key="3">
    <source>
        <dbReference type="ARBA" id="ARBA00022525"/>
    </source>
</evidence>
<comment type="caution">
    <text evidence="9">The sequence shown here is derived from an EMBL/GenBank/DDBJ whole genome shotgun (WGS) entry which is preliminary data.</text>
</comment>
<dbReference type="PROSITE" id="PS50847">
    <property type="entry name" value="GRAM_POS_ANCHORING"/>
    <property type="match status" value="1"/>
</dbReference>
<sequence length="71" mass="7294">MTYRLDDVTTGKALAKKQEAARDEAPKVTLTGSSDTAVLPPTGDDDAIPFGGLAGVGLLSLGAALLYGRKF</sequence>
<evidence type="ECO:0000256" key="6">
    <source>
        <dbReference type="SAM" id="MobiDB-lite"/>
    </source>
</evidence>
<gene>
    <name evidence="9" type="ORF">MAQA_14764</name>
</gene>
<accession>W7ANX0</accession>
<dbReference type="PATRIC" id="fig|1265818.5.peg.2977"/>
<feature type="region of interest" description="Disordered" evidence="6">
    <location>
        <begin position="15"/>
        <end position="38"/>
    </location>
</feature>
<keyword evidence="2" id="KW-0134">Cell wall</keyword>
<proteinExistence type="predicted"/>
<comment type="subcellular location">
    <subcellularLocation>
        <location evidence="1">Secreted</location>
        <location evidence="1">Cell wall</location>
        <topology evidence="1">Peptidoglycan-anchor</topology>
    </subcellularLocation>
</comment>
<reference evidence="9 10" key="1">
    <citation type="journal article" date="2014" name="Int. J. Syst. Evol. Microbiol.">
        <title>Listeria floridensis sp. nov., Listeria aquatica sp. nov., Listeria cornellensis sp. nov., Listeria riparia sp. nov. and Listeria grandensis sp. nov., from agricultural and natural environments.</title>
        <authorList>
            <person name="den Bakker H.C."/>
            <person name="Warchocki S."/>
            <person name="Wright E.M."/>
            <person name="Allred A.F."/>
            <person name="Ahlstrom C."/>
            <person name="Manuel C.S."/>
            <person name="Stasiewicz M.J."/>
            <person name="Burrell A."/>
            <person name="Roof S."/>
            <person name="Strawn L."/>
            <person name="Fortes E.D."/>
            <person name="Nightingale K.K."/>
            <person name="Kephart D."/>
            <person name="Wiedmann M."/>
        </authorList>
    </citation>
    <scope>NUCLEOTIDE SEQUENCE [LARGE SCALE GENOMIC DNA]</scope>
    <source>
        <strain evidence="9 10">FSL S10-1188</strain>
    </source>
</reference>
<dbReference type="RefSeq" id="WP_036074267.1">
    <property type="nucleotide sequence ID" value="NZ_AOCG01000017.1"/>
</dbReference>
<evidence type="ECO:0000256" key="1">
    <source>
        <dbReference type="ARBA" id="ARBA00004168"/>
    </source>
</evidence>
<name>W7ANX0_9LIST</name>
<evidence type="ECO:0000256" key="4">
    <source>
        <dbReference type="ARBA" id="ARBA00022729"/>
    </source>
</evidence>
<dbReference type="AlphaFoldDB" id="W7ANX0"/>
<protein>
    <recommendedName>
        <fullName evidence="8">Gram-positive cocci surface proteins LPxTG domain-containing protein</fullName>
    </recommendedName>
</protein>
<keyword evidence="7" id="KW-0472">Membrane</keyword>
<evidence type="ECO:0000313" key="9">
    <source>
        <dbReference type="EMBL" id="EUJ16869.1"/>
    </source>
</evidence>
<organism evidence="9 10">
    <name type="scientific">Listeria aquatica FSL S10-1188</name>
    <dbReference type="NCBI Taxonomy" id="1265818"/>
    <lineage>
        <taxon>Bacteria</taxon>
        <taxon>Bacillati</taxon>
        <taxon>Bacillota</taxon>
        <taxon>Bacilli</taxon>
        <taxon>Bacillales</taxon>
        <taxon>Listeriaceae</taxon>
        <taxon>Listeria</taxon>
    </lineage>
</organism>
<evidence type="ECO:0000256" key="7">
    <source>
        <dbReference type="SAM" id="Phobius"/>
    </source>
</evidence>
<keyword evidence="4" id="KW-0732">Signal</keyword>
<keyword evidence="7" id="KW-0812">Transmembrane</keyword>
<dbReference type="InterPro" id="IPR019931">
    <property type="entry name" value="LPXTG_anchor"/>
</dbReference>
<evidence type="ECO:0000256" key="2">
    <source>
        <dbReference type="ARBA" id="ARBA00022512"/>
    </source>
</evidence>
<keyword evidence="10" id="KW-1185">Reference proteome</keyword>
<dbReference type="Proteomes" id="UP000019246">
    <property type="component" value="Unassembled WGS sequence"/>
</dbReference>
<keyword evidence="3" id="KW-0964">Secreted</keyword>
<keyword evidence="7" id="KW-1133">Transmembrane helix</keyword>
<feature type="compositionally biased region" description="Basic and acidic residues" evidence="6">
    <location>
        <begin position="16"/>
        <end position="26"/>
    </location>
</feature>
<evidence type="ECO:0000313" key="10">
    <source>
        <dbReference type="Proteomes" id="UP000019246"/>
    </source>
</evidence>
<feature type="domain" description="Gram-positive cocci surface proteins LPxTG" evidence="8">
    <location>
        <begin position="39"/>
        <end position="71"/>
    </location>
</feature>
<keyword evidence="5" id="KW-0572">Peptidoglycan-anchor</keyword>
<dbReference type="EMBL" id="AOCG01000017">
    <property type="protein sequence ID" value="EUJ16869.1"/>
    <property type="molecule type" value="Genomic_DNA"/>
</dbReference>
<dbReference type="NCBIfam" id="TIGR01167">
    <property type="entry name" value="LPXTG_anchor"/>
    <property type="match status" value="1"/>
</dbReference>
<feature type="transmembrane region" description="Helical" evidence="7">
    <location>
        <begin position="47"/>
        <end position="67"/>
    </location>
</feature>